<keyword evidence="2" id="KW-0560">Oxidoreductase</keyword>
<dbReference type="SUPFAM" id="SSF143447">
    <property type="entry name" value="AMMECR1-like"/>
    <property type="match status" value="1"/>
</dbReference>
<dbReference type="Pfam" id="PF02900">
    <property type="entry name" value="LigB"/>
    <property type="match status" value="1"/>
</dbReference>
<keyword evidence="2" id="KW-0223">Dioxygenase</keyword>
<organism evidence="2 3">
    <name type="scientific">Faecalicatena contorta</name>
    <dbReference type="NCBI Taxonomy" id="39482"/>
    <lineage>
        <taxon>Bacteria</taxon>
        <taxon>Bacillati</taxon>
        <taxon>Bacillota</taxon>
        <taxon>Clostridia</taxon>
        <taxon>Lachnospirales</taxon>
        <taxon>Lachnospiraceae</taxon>
        <taxon>Faecalicatena</taxon>
    </lineage>
</organism>
<dbReference type="InterPro" id="IPR036071">
    <property type="entry name" value="AMMECR1_dom_sf"/>
</dbReference>
<protein>
    <submittedName>
        <fullName evidence="2">2-aminophenol 1,6-dioxygenase beta subunit</fullName>
        <ecNumber evidence="2">1.13.11.-</ecNumber>
    </submittedName>
</protein>
<dbReference type="GO" id="GO:0016702">
    <property type="term" value="F:oxidoreductase activity, acting on single donors with incorporation of molecular oxygen, incorporation of two atoms of oxygen"/>
    <property type="evidence" value="ECO:0007669"/>
    <property type="project" value="UniProtKB-ARBA"/>
</dbReference>
<dbReference type="Proteomes" id="UP000095544">
    <property type="component" value="Unassembled WGS sequence"/>
</dbReference>
<evidence type="ECO:0000313" key="3">
    <source>
        <dbReference type="Proteomes" id="UP000095544"/>
    </source>
</evidence>
<name>A0A174BLS2_9FIRM</name>
<dbReference type="SUPFAM" id="SSF53213">
    <property type="entry name" value="LigB-like"/>
    <property type="match status" value="1"/>
</dbReference>
<gene>
    <name evidence="2" type="primary">amnB</name>
    <name evidence="2" type="ORF">ERS852491_01036</name>
</gene>
<proteinExistence type="predicted"/>
<dbReference type="AlphaFoldDB" id="A0A174BLS2"/>
<dbReference type="PANTHER" id="PTHR13016">
    <property type="entry name" value="AMMECR1 HOMOLOG"/>
    <property type="match status" value="1"/>
</dbReference>
<dbReference type="InterPro" id="IPR023473">
    <property type="entry name" value="AMMECR1"/>
</dbReference>
<dbReference type="InterPro" id="IPR027485">
    <property type="entry name" value="AMMECR1_N"/>
</dbReference>
<dbReference type="CDD" id="cd07951">
    <property type="entry name" value="ED_3B_N_AMMECR1"/>
    <property type="match status" value="1"/>
</dbReference>
<dbReference type="Gene3D" id="3.40.830.10">
    <property type="entry name" value="LigB-like"/>
    <property type="match status" value="1"/>
</dbReference>
<dbReference type="InterPro" id="IPR002733">
    <property type="entry name" value="AMMECR1_domain"/>
</dbReference>
<feature type="domain" description="AMMECR1" evidence="1">
    <location>
        <begin position="310"/>
        <end position="480"/>
    </location>
</feature>
<dbReference type="Pfam" id="PF01871">
    <property type="entry name" value="AMMECR1"/>
    <property type="match status" value="1"/>
</dbReference>
<evidence type="ECO:0000313" key="2">
    <source>
        <dbReference type="EMBL" id="CUO00635.1"/>
    </source>
</evidence>
<dbReference type="NCBIfam" id="TIGR04335">
    <property type="entry name" value="AmmeMemoSam_A"/>
    <property type="match status" value="1"/>
</dbReference>
<evidence type="ECO:0000259" key="1">
    <source>
        <dbReference type="PROSITE" id="PS51112"/>
    </source>
</evidence>
<dbReference type="InterPro" id="IPR004183">
    <property type="entry name" value="Xdiol_dOase_suB"/>
</dbReference>
<dbReference type="EC" id="1.13.11.-" evidence="2"/>
<dbReference type="GO" id="GO:0008198">
    <property type="term" value="F:ferrous iron binding"/>
    <property type="evidence" value="ECO:0007669"/>
    <property type="project" value="InterPro"/>
</dbReference>
<dbReference type="STRING" id="39482.ERS852491_01036"/>
<dbReference type="PROSITE" id="PS51112">
    <property type="entry name" value="AMMECR1"/>
    <property type="match status" value="1"/>
</dbReference>
<dbReference type="Gene3D" id="3.30.700.20">
    <property type="entry name" value="Hypothetical protein ph0010, domain 1"/>
    <property type="match status" value="1"/>
</dbReference>
<dbReference type="PANTHER" id="PTHR13016:SF0">
    <property type="entry name" value="AMME SYNDROME CANDIDATE GENE 1 PROTEIN"/>
    <property type="match status" value="1"/>
</dbReference>
<reference evidence="2 3" key="1">
    <citation type="submission" date="2015-09" db="EMBL/GenBank/DDBJ databases">
        <authorList>
            <consortium name="Pathogen Informatics"/>
        </authorList>
    </citation>
    <scope>NUCLEOTIDE SEQUENCE [LARGE SCALE GENOMIC DNA]</scope>
    <source>
        <strain evidence="2 3">2789STDY5834876</strain>
    </source>
</reference>
<dbReference type="InterPro" id="IPR027623">
    <property type="entry name" value="AmmeMemoSam_A"/>
</dbReference>
<sequence>METVQARLNCFDKSEGGSAMGIMAAFMVPHPPLIVPDIGRGEEHKIQSTVDAYEKVARRIGELQPETIVLISPHQVMYADYFHISPGEGAKGDFGQFGAGQVKLEAAYDTEFTAYLGSLAKAGKLPAGTLGERDKCLDHGTMVPLYFVNRYWTGYKLVRIGLSGFPLIRHYELGQYIGRTIEHLGRKTVLIASGDLSHRLKADGPYGYQKEGPEYDARIMDVMGRGAFEELLEFSEDFCENAGECGHRAFTIMAGALDGMAVAAERLSYEGPFGVGYGVCAYVPFGQDSERKFKAQFEAEEKARILEKREQEDAYVQLARRTIEEYVRTGRKIQAPKGLPRELYSQRAGAFVSIKEDGQLRGCIGTIQAVRSSLAEEIIDNAISASSRDPRFPAVEPEELDRLVISVDVLGETEPVAAPDELDVKRYGVIVSKGQKRGLLLPNLEGVDTVEEQIDIAKRKAGIGRDEEVRLERFEVVRHE</sequence>
<dbReference type="EMBL" id="CYZU01000007">
    <property type="protein sequence ID" value="CUO00635.1"/>
    <property type="molecule type" value="Genomic_DNA"/>
</dbReference>
<accession>A0A174BLS2</accession>